<name>A0A835V507_VANPL</name>
<feature type="compositionally biased region" description="Basic and acidic residues" evidence="1">
    <location>
        <begin position="47"/>
        <end position="70"/>
    </location>
</feature>
<dbReference type="EMBL" id="JADCNL010000004">
    <property type="protein sequence ID" value="KAG0484913.1"/>
    <property type="molecule type" value="Genomic_DNA"/>
</dbReference>
<dbReference type="Proteomes" id="UP000636800">
    <property type="component" value="Unassembled WGS sequence"/>
</dbReference>
<feature type="compositionally biased region" description="Acidic residues" evidence="1">
    <location>
        <begin position="26"/>
        <end position="46"/>
    </location>
</feature>
<feature type="region of interest" description="Disordered" evidence="1">
    <location>
        <begin position="1"/>
        <end position="70"/>
    </location>
</feature>
<protein>
    <submittedName>
        <fullName evidence="2">Uncharacterized protein</fullName>
    </submittedName>
</protein>
<gene>
    <name evidence="2" type="ORF">HPP92_008992</name>
</gene>
<evidence type="ECO:0000313" key="2">
    <source>
        <dbReference type="EMBL" id="KAG0484913.1"/>
    </source>
</evidence>
<organism evidence="2 3">
    <name type="scientific">Vanilla planifolia</name>
    <name type="common">Vanilla</name>
    <dbReference type="NCBI Taxonomy" id="51239"/>
    <lineage>
        <taxon>Eukaryota</taxon>
        <taxon>Viridiplantae</taxon>
        <taxon>Streptophyta</taxon>
        <taxon>Embryophyta</taxon>
        <taxon>Tracheophyta</taxon>
        <taxon>Spermatophyta</taxon>
        <taxon>Magnoliopsida</taxon>
        <taxon>Liliopsida</taxon>
        <taxon>Asparagales</taxon>
        <taxon>Orchidaceae</taxon>
        <taxon>Vanilloideae</taxon>
        <taxon>Vanilleae</taxon>
        <taxon>Vanilla</taxon>
    </lineage>
</organism>
<reference evidence="2 3" key="1">
    <citation type="journal article" date="2020" name="Nat. Food">
        <title>A phased Vanilla planifolia genome enables genetic improvement of flavour and production.</title>
        <authorList>
            <person name="Hasing T."/>
            <person name="Tang H."/>
            <person name="Brym M."/>
            <person name="Khazi F."/>
            <person name="Huang T."/>
            <person name="Chambers A.H."/>
        </authorList>
    </citation>
    <scope>NUCLEOTIDE SEQUENCE [LARGE SCALE GENOMIC DNA]</scope>
    <source>
        <tissue evidence="2">Leaf</tissue>
    </source>
</reference>
<evidence type="ECO:0000256" key="1">
    <source>
        <dbReference type="SAM" id="MobiDB-lite"/>
    </source>
</evidence>
<sequence length="103" mass="11777">MNMKVQAHAETDEVENGNTVERDGVDEADGGGDEVEMDEDDEDGEENDGRRRYDLRNRAEVRRSSPEKENEHIIEYCIAEWAPKPVGMWERRNSSSQEASFSS</sequence>
<accession>A0A835V507</accession>
<proteinExistence type="predicted"/>
<keyword evidence="3" id="KW-1185">Reference proteome</keyword>
<dbReference type="OrthoDB" id="60843at2759"/>
<dbReference type="AlphaFoldDB" id="A0A835V507"/>
<comment type="caution">
    <text evidence="2">The sequence shown here is derived from an EMBL/GenBank/DDBJ whole genome shotgun (WGS) entry which is preliminary data.</text>
</comment>
<evidence type="ECO:0000313" key="3">
    <source>
        <dbReference type="Proteomes" id="UP000636800"/>
    </source>
</evidence>